<accession>A0A067P247</accession>
<evidence type="ECO:0000313" key="2">
    <source>
        <dbReference type="Proteomes" id="UP000027073"/>
    </source>
</evidence>
<dbReference type="EMBL" id="KL198004">
    <property type="protein sequence ID" value="KDQ34239.1"/>
    <property type="molecule type" value="Genomic_DNA"/>
</dbReference>
<name>A0A067P247_PLEO1</name>
<gene>
    <name evidence="1" type="ORF">PLEOSDRAFT_1100165</name>
</gene>
<protein>
    <submittedName>
        <fullName evidence="1">Uncharacterized protein</fullName>
    </submittedName>
</protein>
<dbReference type="InParanoid" id="A0A067P247"/>
<dbReference type="VEuPathDB" id="FungiDB:PLEOSDRAFT_1100165"/>
<dbReference type="Proteomes" id="UP000027073">
    <property type="component" value="Unassembled WGS sequence"/>
</dbReference>
<dbReference type="HOGENOM" id="CLU_3088268_0_0_1"/>
<proteinExistence type="predicted"/>
<sequence>MIILFVPLVLNGEWSPPTVHLPILQSSDQRINTNNRTESSHSLPMKLAVLVE</sequence>
<dbReference type="AlphaFoldDB" id="A0A067P247"/>
<reference evidence="2" key="1">
    <citation type="journal article" date="2014" name="Proc. Natl. Acad. Sci. U.S.A.">
        <title>Extensive sampling of basidiomycete genomes demonstrates inadequacy of the white-rot/brown-rot paradigm for wood decay fungi.</title>
        <authorList>
            <person name="Riley R."/>
            <person name="Salamov A.A."/>
            <person name="Brown D.W."/>
            <person name="Nagy L.G."/>
            <person name="Floudas D."/>
            <person name="Held B.W."/>
            <person name="Levasseur A."/>
            <person name="Lombard V."/>
            <person name="Morin E."/>
            <person name="Otillar R."/>
            <person name="Lindquist E.A."/>
            <person name="Sun H."/>
            <person name="LaButti K.M."/>
            <person name="Schmutz J."/>
            <person name="Jabbour D."/>
            <person name="Luo H."/>
            <person name="Baker S.E."/>
            <person name="Pisabarro A.G."/>
            <person name="Walton J.D."/>
            <person name="Blanchette R.A."/>
            <person name="Henrissat B."/>
            <person name="Martin F."/>
            <person name="Cullen D."/>
            <person name="Hibbett D.S."/>
            <person name="Grigoriev I.V."/>
        </authorList>
    </citation>
    <scope>NUCLEOTIDE SEQUENCE [LARGE SCALE GENOMIC DNA]</scope>
    <source>
        <strain evidence="2">PC15</strain>
    </source>
</reference>
<organism evidence="1 2">
    <name type="scientific">Pleurotus ostreatus (strain PC15)</name>
    <name type="common">Oyster mushroom</name>
    <dbReference type="NCBI Taxonomy" id="1137138"/>
    <lineage>
        <taxon>Eukaryota</taxon>
        <taxon>Fungi</taxon>
        <taxon>Dikarya</taxon>
        <taxon>Basidiomycota</taxon>
        <taxon>Agaricomycotina</taxon>
        <taxon>Agaricomycetes</taxon>
        <taxon>Agaricomycetidae</taxon>
        <taxon>Agaricales</taxon>
        <taxon>Pleurotineae</taxon>
        <taxon>Pleurotaceae</taxon>
        <taxon>Pleurotus</taxon>
    </lineage>
</organism>
<evidence type="ECO:0000313" key="1">
    <source>
        <dbReference type="EMBL" id="KDQ34239.1"/>
    </source>
</evidence>